<accession>H8Z2C8</accession>
<sequence length="197" mass="20814">MARQIAPVICILVIGTAAAVLAGCASPTARFYTLSATTSTVAPASSLSLSVGPVSVPAAVDRPQMVVTLGPNQVSLQEFDRWASPLKDEISRTVAENLVALLRTPHVTQFPGSSSAEADYRVSIEVQRFDSTPGEAATLDAVWTLRRIKDGQSKTGRTSTREPVNQPGYDELAAAHSRALARLSQDIADAVQAPTTK</sequence>
<gene>
    <name evidence="2" type="ORF">Thi970DRAFT_01798</name>
</gene>
<dbReference type="OrthoDB" id="5949767at2"/>
<evidence type="ECO:0000313" key="3">
    <source>
        <dbReference type="Proteomes" id="UP000002964"/>
    </source>
</evidence>
<protein>
    <recommendedName>
        <fullName evidence="1">ABC-type transport auxiliary lipoprotein component domain-containing protein</fullName>
    </recommendedName>
</protein>
<dbReference type="AlphaFoldDB" id="H8Z2C8"/>
<name>H8Z2C8_9GAMM</name>
<organism evidence="2 3">
    <name type="scientific">Thiorhodovibrio frisius</name>
    <dbReference type="NCBI Taxonomy" id="631362"/>
    <lineage>
        <taxon>Bacteria</taxon>
        <taxon>Pseudomonadati</taxon>
        <taxon>Pseudomonadota</taxon>
        <taxon>Gammaproteobacteria</taxon>
        <taxon>Chromatiales</taxon>
        <taxon>Chromatiaceae</taxon>
        <taxon>Thiorhodovibrio</taxon>
    </lineage>
</organism>
<dbReference type="Gene3D" id="3.40.50.10610">
    <property type="entry name" value="ABC-type transport auxiliary lipoprotein component"/>
    <property type="match status" value="1"/>
</dbReference>
<dbReference type="EMBL" id="JH603169">
    <property type="protein sequence ID" value="EIC21583.1"/>
    <property type="molecule type" value="Genomic_DNA"/>
</dbReference>
<dbReference type="RefSeq" id="WP_009148168.1">
    <property type="nucleotide sequence ID" value="NZ_CP121471.1"/>
</dbReference>
<dbReference type="eggNOG" id="COG3009">
    <property type="taxonomic scope" value="Bacteria"/>
</dbReference>
<dbReference type="PROSITE" id="PS51257">
    <property type="entry name" value="PROKAR_LIPOPROTEIN"/>
    <property type="match status" value="1"/>
</dbReference>
<proteinExistence type="predicted"/>
<dbReference type="SUPFAM" id="SSF159594">
    <property type="entry name" value="XCC0632-like"/>
    <property type="match status" value="1"/>
</dbReference>
<keyword evidence="3" id="KW-1185">Reference proteome</keyword>
<dbReference type="HOGENOM" id="CLU_096001_2_1_6"/>
<reference evidence="2 3" key="2">
    <citation type="submission" date="2011-11" db="EMBL/GenBank/DDBJ databases">
        <authorList>
            <consortium name="US DOE Joint Genome Institute"/>
            <person name="Lucas S."/>
            <person name="Han J."/>
            <person name="Lapidus A."/>
            <person name="Cheng J.-F."/>
            <person name="Goodwin L."/>
            <person name="Pitluck S."/>
            <person name="Peters L."/>
            <person name="Ovchinnikova G."/>
            <person name="Zhang X."/>
            <person name="Detter J.C."/>
            <person name="Han C."/>
            <person name="Tapia R."/>
            <person name="Land M."/>
            <person name="Hauser L."/>
            <person name="Kyrpides N."/>
            <person name="Ivanova N."/>
            <person name="Pagani I."/>
            <person name="Vogl K."/>
            <person name="Liu Z."/>
            <person name="Overmann J."/>
            <person name="Frigaard N.-U."/>
            <person name="Bryant D."/>
            <person name="Woyke T."/>
        </authorList>
    </citation>
    <scope>NUCLEOTIDE SEQUENCE [LARGE SCALE GENOMIC DNA]</scope>
    <source>
        <strain evidence="2 3">970</strain>
    </source>
</reference>
<evidence type="ECO:0000313" key="2">
    <source>
        <dbReference type="EMBL" id="EIC21583.1"/>
    </source>
</evidence>
<reference evidence="3" key="1">
    <citation type="submission" date="2011-06" db="EMBL/GenBank/DDBJ databases">
        <authorList>
            <consortium name="US DOE Joint Genome Institute (JGI-PGF)"/>
            <person name="Lucas S."/>
            <person name="Han J."/>
            <person name="Lapidus A."/>
            <person name="Cheng J.-F."/>
            <person name="Goodwin L."/>
            <person name="Pitluck S."/>
            <person name="Peters L."/>
            <person name="Land M.L."/>
            <person name="Hauser L."/>
            <person name="Vogl K."/>
            <person name="Liu Z."/>
            <person name="Overmann J."/>
            <person name="Frigaard N.-U."/>
            <person name="Bryant D.A."/>
            <person name="Woyke T.J."/>
        </authorList>
    </citation>
    <scope>NUCLEOTIDE SEQUENCE [LARGE SCALE GENOMIC DNA]</scope>
    <source>
        <strain evidence="3">970</strain>
    </source>
</reference>
<dbReference type="InterPro" id="IPR005586">
    <property type="entry name" value="ABC_trans_aux"/>
</dbReference>
<dbReference type="Pfam" id="PF03886">
    <property type="entry name" value="ABC_trans_aux"/>
    <property type="match status" value="1"/>
</dbReference>
<dbReference type="Proteomes" id="UP000002964">
    <property type="component" value="Unassembled WGS sequence"/>
</dbReference>
<feature type="domain" description="ABC-type transport auxiliary lipoprotein component" evidence="1">
    <location>
        <begin position="32"/>
        <end position="188"/>
    </location>
</feature>
<evidence type="ECO:0000259" key="1">
    <source>
        <dbReference type="Pfam" id="PF03886"/>
    </source>
</evidence>
<dbReference type="STRING" id="631362.Thi970DRAFT_01798"/>